<keyword evidence="1" id="KW-0732">Signal</keyword>
<evidence type="ECO:0000313" key="3">
    <source>
        <dbReference type="EMBL" id="GAA0811147.1"/>
    </source>
</evidence>
<dbReference type="InterPro" id="IPR025411">
    <property type="entry name" value="DUF4136"/>
</dbReference>
<evidence type="ECO:0000259" key="2">
    <source>
        <dbReference type="Pfam" id="PF13590"/>
    </source>
</evidence>
<comment type="caution">
    <text evidence="3">The sequence shown here is derived from an EMBL/GenBank/DDBJ whole genome shotgun (WGS) entry which is preliminary data.</text>
</comment>
<organism evidence="3 4">
    <name type="scientific">Colwellia asteriadis</name>
    <dbReference type="NCBI Taxonomy" id="517723"/>
    <lineage>
        <taxon>Bacteria</taxon>
        <taxon>Pseudomonadati</taxon>
        <taxon>Pseudomonadota</taxon>
        <taxon>Gammaproteobacteria</taxon>
        <taxon>Alteromonadales</taxon>
        <taxon>Colwelliaceae</taxon>
        <taxon>Colwellia</taxon>
    </lineage>
</organism>
<accession>A0ABP3WFG4</accession>
<dbReference type="PROSITE" id="PS51257">
    <property type="entry name" value="PROKAR_LIPOPROTEIN"/>
    <property type="match status" value="1"/>
</dbReference>
<feature type="chain" id="PRO_5046533629" description="DUF4136 domain-containing protein" evidence="1">
    <location>
        <begin position="19"/>
        <end position="190"/>
    </location>
</feature>
<proteinExistence type="predicted"/>
<dbReference type="Pfam" id="PF13590">
    <property type="entry name" value="DUF4136"/>
    <property type="match status" value="1"/>
</dbReference>
<evidence type="ECO:0000313" key="4">
    <source>
        <dbReference type="Proteomes" id="UP001500021"/>
    </source>
</evidence>
<reference evidence="4" key="1">
    <citation type="journal article" date="2019" name="Int. J. Syst. Evol. Microbiol.">
        <title>The Global Catalogue of Microorganisms (GCM) 10K type strain sequencing project: providing services to taxonomists for standard genome sequencing and annotation.</title>
        <authorList>
            <consortium name="The Broad Institute Genomics Platform"/>
            <consortium name="The Broad Institute Genome Sequencing Center for Infectious Disease"/>
            <person name="Wu L."/>
            <person name="Ma J."/>
        </authorList>
    </citation>
    <scope>NUCLEOTIDE SEQUENCE [LARGE SCALE GENOMIC DNA]</scope>
    <source>
        <strain evidence="4">JCM 15608</strain>
    </source>
</reference>
<dbReference type="Proteomes" id="UP001500021">
    <property type="component" value="Unassembled WGS sequence"/>
</dbReference>
<name>A0ABP3WFG4_9GAMM</name>
<keyword evidence="4" id="KW-1185">Reference proteome</keyword>
<protein>
    <recommendedName>
        <fullName evidence="2">DUF4136 domain-containing protein</fullName>
    </recommendedName>
</protein>
<evidence type="ECO:0000256" key="1">
    <source>
        <dbReference type="SAM" id="SignalP"/>
    </source>
</evidence>
<feature type="signal peptide" evidence="1">
    <location>
        <begin position="1"/>
        <end position="18"/>
    </location>
</feature>
<gene>
    <name evidence="3" type="ORF">GCM10009111_03210</name>
</gene>
<dbReference type="RefSeq" id="WP_343814200.1">
    <property type="nucleotide sequence ID" value="NZ_BAAAFA010000001.1"/>
</dbReference>
<sequence>MNNKIVLTFALLGSFLLASCVQVPQENSPTSKQNNLAVSSVRDIPLSFAPGSLFSLSPKHLKHTSLKTEQTQAVYAQYAHAIIQDLEDNGFENAKNNSAPVFHVGFSVALASDLSDDTINGKFGVSPGLPESEGLQKGSFLIYIEDAFTGKTVWRGAAQGFVHEEFSEAEQEARSSNVVSIVMAQFYATN</sequence>
<feature type="domain" description="DUF4136" evidence="2">
    <location>
        <begin position="65"/>
        <end position="186"/>
    </location>
</feature>
<dbReference type="EMBL" id="BAAAFA010000001">
    <property type="protein sequence ID" value="GAA0811147.1"/>
    <property type="molecule type" value="Genomic_DNA"/>
</dbReference>